<name>A0AAD7D0V3_MYCRO</name>
<dbReference type="Proteomes" id="UP001221757">
    <property type="component" value="Unassembled WGS sequence"/>
</dbReference>
<accession>A0AAD7D0V3</accession>
<gene>
    <name evidence="2" type="ORF">B0H17DRAFT_1140930</name>
</gene>
<dbReference type="EMBL" id="JARKIE010000162">
    <property type="protein sequence ID" value="KAJ7673468.1"/>
    <property type="molecule type" value="Genomic_DNA"/>
</dbReference>
<dbReference type="Pfam" id="PF20179">
    <property type="entry name" value="MSS51_C"/>
    <property type="match status" value="1"/>
</dbReference>
<dbReference type="PANTHER" id="PTHR28069">
    <property type="entry name" value="GH20023P"/>
    <property type="match status" value="1"/>
</dbReference>
<comment type="caution">
    <text evidence="2">The sequence shown here is derived from an EMBL/GenBank/DDBJ whole genome shotgun (WGS) entry which is preliminary data.</text>
</comment>
<keyword evidence="3" id="KW-1185">Reference proteome</keyword>
<dbReference type="PANTHER" id="PTHR28069:SF2">
    <property type="entry name" value="GH20023P"/>
    <property type="match status" value="1"/>
</dbReference>
<protein>
    <recommendedName>
        <fullName evidence="1">Mitochondrial splicing suppressor 51-like C-terminal domain-containing protein</fullName>
    </recommendedName>
</protein>
<reference evidence="2" key="1">
    <citation type="submission" date="2023-03" db="EMBL/GenBank/DDBJ databases">
        <title>Massive genome expansion in bonnet fungi (Mycena s.s.) driven by repeated elements and novel gene families across ecological guilds.</title>
        <authorList>
            <consortium name="Lawrence Berkeley National Laboratory"/>
            <person name="Harder C.B."/>
            <person name="Miyauchi S."/>
            <person name="Viragh M."/>
            <person name="Kuo A."/>
            <person name="Thoen E."/>
            <person name="Andreopoulos B."/>
            <person name="Lu D."/>
            <person name="Skrede I."/>
            <person name="Drula E."/>
            <person name="Henrissat B."/>
            <person name="Morin E."/>
            <person name="Kohler A."/>
            <person name="Barry K."/>
            <person name="LaButti K."/>
            <person name="Morin E."/>
            <person name="Salamov A."/>
            <person name="Lipzen A."/>
            <person name="Mereny Z."/>
            <person name="Hegedus B."/>
            <person name="Baldrian P."/>
            <person name="Stursova M."/>
            <person name="Weitz H."/>
            <person name="Taylor A."/>
            <person name="Grigoriev I.V."/>
            <person name="Nagy L.G."/>
            <person name="Martin F."/>
            <person name="Kauserud H."/>
        </authorList>
    </citation>
    <scope>NUCLEOTIDE SEQUENCE</scope>
    <source>
        <strain evidence="2">CBHHK067</strain>
    </source>
</reference>
<evidence type="ECO:0000259" key="1">
    <source>
        <dbReference type="Pfam" id="PF20179"/>
    </source>
</evidence>
<dbReference type="InterPro" id="IPR046824">
    <property type="entry name" value="Mss51-like_C"/>
</dbReference>
<proteinExistence type="predicted"/>
<dbReference type="AlphaFoldDB" id="A0AAD7D0V3"/>
<evidence type="ECO:0000313" key="2">
    <source>
        <dbReference type="EMBL" id="KAJ7673468.1"/>
    </source>
</evidence>
<feature type="domain" description="Mitochondrial splicing suppressor 51-like C-terminal" evidence="1">
    <location>
        <begin position="78"/>
        <end position="245"/>
    </location>
</feature>
<evidence type="ECO:0000313" key="3">
    <source>
        <dbReference type="Proteomes" id="UP001221757"/>
    </source>
</evidence>
<organism evidence="2 3">
    <name type="scientific">Mycena rosella</name>
    <name type="common">Pink bonnet</name>
    <name type="synonym">Agaricus rosellus</name>
    <dbReference type="NCBI Taxonomy" id="1033263"/>
    <lineage>
        <taxon>Eukaryota</taxon>
        <taxon>Fungi</taxon>
        <taxon>Dikarya</taxon>
        <taxon>Basidiomycota</taxon>
        <taxon>Agaricomycotina</taxon>
        <taxon>Agaricomycetes</taxon>
        <taxon>Agaricomycetidae</taxon>
        <taxon>Agaricales</taxon>
        <taxon>Marasmiineae</taxon>
        <taxon>Mycenaceae</taxon>
        <taxon>Mycena</taxon>
    </lineage>
</organism>
<sequence length="249" mass="28149">MAARQLTRGPRHPLLLGTKQARTTYIAPSSLSGWAAYRARIFPNFQSSAESIASEFQNVQDAARAVELITTNSTSMALTLLGALERTLPDLQKLCIHVVAAASKECETQNMMEELLHYLPCLDTRRRNVHRAYPARRVREETAPQRRVQRGRRRVAVLVRAMYHDFACSPEYRANPPDLVARFNTGMSEVDVPGWERSGRVVLSAKVPAVFTAYTFFEAYYDTCLLNGEGARFLQHTEKNPWRGRASAY</sequence>